<keyword evidence="7" id="KW-0678">Repressor</keyword>
<sequence>MKAMRQRLILDIIEEKVIETQEELAEELRARGIEVTQATVSRDIKELRLVKIPTGDGTYRYGLPRDSVIEHSEERMRRIFLDSVAHIDHCDNLIVIKTLPGTAQAVASTIDGAQWEEIMGTVAGDDTILVIVKPKEATEQVVTRFKEMMLG</sequence>
<comment type="function">
    <text evidence="7">Regulates arginine biosynthesis genes.</text>
</comment>
<evidence type="ECO:0000256" key="3">
    <source>
        <dbReference type="ARBA" id="ARBA00022490"/>
    </source>
</evidence>
<dbReference type="OrthoDB" id="9807089at2"/>
<evidence type="ECO:0000256" key="7">
    <source>
        <dbReference type="HAMAP-Rule" id="MF_00173"/>
    </source>
</evidence>
<dbReference type="GO" id="GO:0005737">
    <property type="term" value="C:cytoplasm"/>
    <property type="evidence" value="ECO:0007669"/>
    <property type="project" value="UniProtKB-SubCell"/>
</dbReference>
<name>A0A1T4NHK5_9FIRM</name>
<dbReference type="GO" id="GO:0051259">
    <property type="term" value="P:protein complex oligomerization"/>
    <property type="evidence" value="ECO:0007669"/>
    <property type="project" value="InterPro"/>
</dbReference>
<dbReference type="GO" id="GO:0006526">
    <property type="term" value="P:L-arginine biosynthetic process"/>
    <property type="evidence" value="ECO:0007669"/>
    <property type="project" value="UniProtKB-UniPathway"/>
</dbReference>
<keyword evidence="4 7" id="KW-0805">Transcription regulation</keyword>
<evidence type="ECO:0000259" key="9">
    <source>
        <dbReference type="Pfam" id="PF01316"/>
    </source>
</evidence>
<dbReference type="InterPro" id="IPR001669">
    <property type="entry name" value="Arg_repress"/>
</dbReference>
<dbReference type="GO" id="GO:1900079">
    <property type="term" value="P:regulation of arginine biosynthetic process"/>
    <property type="evidence" value="ECO:0007669"/>
    <property type="project" value="UniProtKB-UniRule"/>
</dbReference>
<keyword evidence="6 7" id="KW-0804">Transcription</keyword>
<dbReference type="PANTHER" id="PTHR34471">
    <property type="entry name" value="ARGININE REPRESSOR"/>
    <property type="match status" value="1"/>
</dbReference>
<dbReference type="Gene3D" id="3.30.1360.40">
    <property type="match status" value="1"/>
</dbReference>
<dbReference type="EMBL" id="FUXM01000007">
    <property type="protein sequence ID" value="SJZ78801.1"/>
    <property type="molecule type" value="Genomic_DNA"/>
</dbReference>
<dbReference type="InterPro" id="IPR036251">
    <property type="entry name" value="Arg_repress_C_sf"/>
</dbReference>
<evidence type="ECO:0000259" key="10">
    <source>
        <dbReference type="Pfam" id="PF02863"/>
    </source>
</evidence>
<keyword evidence="12" id="KW-1185">Reference proteome</keyword>
<comment type="subcellular location">
    <subcellularLocation>
        <location evidence="1 7">Cytoplasm</location>
    </subcellularLocation>
</comment>
<dbReference type="SUPFAM" id="SSF55252">
    <property type="entry name" value="C-terminal domain of arginine repressor"/>
    <property type="match status" value="1"/>
</dbReference>
<dbReference type="InterPro" id="IPR036388">
    <property type="entry name" value="WH-like_DNA-bd_sf"/>
</dbReference>
<dbReference type="HAMAP" id="MF_00173">
    <property type="entry name" value="Arg_repressor"/>
    <property type="match status" value="1"/>
</dbReference>
<dbReference type="SUPFAM" id="SSF46785">
    <property type="entry name" value="Winged helix' DNA-binding domain"/>
    <property type="match status" value="1"/>
</dbReference>
<evidence type="ECO:0000256" key="2">
    <source>
        <dbReference type="ARBA" id="ARBA00008316"/>
    </source>
</evidence>
<dbReference type="NCBIfam" id="TIGR01529">
    <property type="entry name" value="argR_whole"/>
    <property type="match status" value="1"/>
</dbReference>
<dbReference type="InterPro" id="IPR020900">
    <property type="entry name" value="Arg_repress_DNA-bd"/>
</dbReference>
<evidence type="ECO:0000256" key="4">
    <source>
        <dbReference type="ARBA" id="ARBA00023015"/>
    </source>
</evidence>
<evidence type="ECO:0000256" key="8">
    <source>
        <dbReference type="NCBIfam" id="TIGR01529"/>
    </source>
</evidence>
<accession>A0A1T4NHK5</accession>
<proteinExistence type="inferred from homology"/>
<dbReference type="GO" id="GO:0003677">
    <property type="term" value="F:DNA binding"/>
    <property type="evidence" value="ECO:0007669"/>
    <property type="project" value="UniProtKB-KW"/>
</dbReference>
<dbReference type="RefSeq" id="WP_078665011.1">
    <property type="nucleotide sequence ID" value="NZ_FUXM01000007.1"/>
</dbReference>
<keyword evidence="7" id="KW-0055">Arginine biosynthesis</keyword>
<reference evidence="12" key="1">
    <citation type="submission" date="2017-02" db="EMBL/GenBank/DDBJ databases">
        <authorList>
            <person name="Varghese N."/>
            <person name="Submissions S."/>
        </authorList>
    </citation>
    <scope>NUCLEOTIDE SEQUENCE [LARGE SCALE GENOMIC DNA]</scope>
    <source>
        <strain evidence="12">DSM 16521</strain>
    </source>
</reference>
<evidence type="ECO:0000256" key="1">
    <source>
        <dbReference type="ARBA" id="ARBA00004496"/>
    </source>
</evidence>
<dbReference type="PRINTS" id="PR01467">
    <property type="entry name" value="ARGREPRESSOR"/>
</dbReference>
<keyword evidence="7" id="KW-0028">Amino-acid biosynthesis</keyword>
<keyword evidence="5 7" id="KW-0238">DNA-binding</keyword>
<dbReference type="InterPro" id="IPR020899">
    <property type="entry name" value="Arg_repress_C"/>
</dbReference>
<protein>
    <recommendedName>
        <fullName evidence="7 8">Arginine repressor</fullName>
    </recommendedName>
</protein>
<evidence type="ECO:0000313" key="12">
    <source>
        <dbReference type="Proteomes" id="UP000189933"/>
    </source>
</evidence>
<feature type="domain" description="Arginine repressor DNA-binding" evidence="9">
    <location>
        <begin position="2"/>
        <end position="66"/>
    </location>
</feature>
<dbReference type="AlphaFoldDB" id="A0A1T4NHK5"/>
<evidence type="ECO:0000256" key="5">
    <source>
        <dbReference type="ARBA" id="ARBA00023125"/>
    </source>
</evidence>
<dbReference type="Gene3D" id="1.10.10.10">
    <property type="entry name" value="Winged helix-like DNA-binding domain superfamily/Winged helix DNA-binding domain"/>
    <property type="match status" value="1"/>
</dbReference>
<dbReference type="Pfam" id="PF02863">
    <property type="entry name" value="Arg_repressor_C"/>
    <property type="match status" value="1"/>
</dbReference>
<comment type="similarity">
    <text evidence="2 7">Belongs to the ArgR family.</text>
</comment>
<dbReference type="Proteomes" id="UP000189933">
    <property type="component" value="Unassembled WGS sequence"/>
</dbReference>
<keyword evidence="3 7" id="KW-0963">Cytoplasm</keyword>
<feature type="domain" description="Arginine repressor C-terminal" evidence="10">
    <location>
        <begin position="82"/>
        <end position="146"/>
    </location>
</feature>
<gene>
    <name evidence="7" type="primary">argR</name>
    <name evidence="11" type="ORF">SAMN02745885_00914</name>
</gene>
<evidence type="ECO:0000313" key="11">
    <source>
        <dbReference type="EMBL" id="SJZ78801.1"/>
    </source>
</evidence>
<dbReference type="GO" id="GO:0003700">
    <property type="term" value="F:DNA-binding transcription factor activity"/>
    <property type="evidence" value="ECO:0007669"/>
    <property type="project" value="UniProtKB-UniRule"/>
</dbReference>
<dbReference type="Pfam" id="PF01316">
    <property type="entry name" value="Arg_repressor"/>
    <property type="match status" value="1"/>
</dbReference>
<dbReference type="GO" id="GO:0034618">
    <property type="term" value="F:arginine binding"/>
    <property type="evidence" value="ECO:0007669"/>
    <property type="project" value="InterPro"/>
</dbReference>
<dbReference type="InterPro" id="IPR036390">
    <property type="entry name" value="WH_DNA-bd_sf"/>
</dbReference>
<dbReference type="UniPathway" id="UPA00068"/>
<evidence type="ECO:0000256" key="6">
    <source>
        <dbReference type="ARBA" id="ARBA00023163"/>
    </source>
</evidence>
<organism evidence="11 12">
    <name type="scientific">Carboxydocella sporoproducens DSM 16521</name>
    <dbReference type="NCBI Taxonomy" id="1121270"/>
    <lineage>
        <taxon>Bacteria</taxon>
        <taxon>Bacillati</taxon>
        <taxon>Bacillota</taxon>
        <taxon>Clostridia</taxon>
        <taxon>Eubacteriales</taxon>
        <taxon>Clostridiales Family XVI. Incertae Sedis</taxon>
        <taxon>Carboxydocella</taxon>
    </lineage>
</organism>
<comment type="pathway">
    <text evidence="7">Amino-acid biosynthesis; L-arginine biosynthesis [regulation].</text>
</comment>
<dbReference type="PANTHER" id="PTHR34471:SF1">
    <property type="entry name" value="ARGININE REPRESSOR"/>
    <property type="match status" value="1"/>
</dbReference>